<proteinExistence type="predicted"/>
<organism evidence="1 2">
    <name type="scientific">Dankookia rubra</name>
    <dbReference type="NCBI Taxonomy" id="1442381"/>
    <lineage>
        <taxon>Bacteria</taxon>
        <taxon>Pseudomonadati</taxon>
        <taxon>Pseudomonadota</taxon>
        <taxon>Alphaproteobacteria</taxon>
        <taxon>Acetobacterales</taxon>
        <taxon>Roseomonadaceae</taxon>
        <taxon>Dankookia</taxon>
    </lineage>
</organism>
<gene>
    <name evidence="1" type="ORF">E2C06_20040</name>
</gene>
<dbReference type="RefSeq" id="WP_133290391.1">
    <property type="nucleotide sequence ID" value="NZ_SMSJ01000031.1"/>
</dbReference>
<sequence length="106" mass="11436">MLVETGVFGGELLPDSSLSEVFAARVVIPETAFAGLGVGRHERPCRLPACFCWCFDHLGSGGTRWSVMLRDEDHAELYFAQVRDALAFVARWSAEAAPAGQPALVA</sequence>
<accession>A0A4R5QCD4</accession>
<keyword evidence="2" id="KW-1185">Reference proteome</keyword>
<dbReference type="Proteomes" id="UP000295096">
    <property type="component" value="Unassembled WGS sequence"/>
</dbReference>
<name>A0A4R5QCD4_9PROT</name>
<dbReference type="EMBL" id="SMSJ01000031">
    <property type="protein sequence ID" value="TDH60792.1"/>
    <property type="molecule type" value="Genomic_DNA"/>
</dbReference>
<evidence type="ECO:0000313" key="1">
    <source>
        <dbReference type="EMBL" id="TDH60792.1"/>
    </source>
</evidence>
<comment type="caution">
    <text evidence="1">The sequence shown here is derived from an EMBL/GenBank/DDBJ whole genome shotgun (WGS) entry which is preliminary data.</text>
</comment>
<dbReference type="AlphaFoldDB" id="A0A4R5QCD4"/>
<protein>
    <submittedName>
        <fullName evidence="1">Uncharacterized protein</fullName>
    </submittedName>
</protein>
<evidence type="ECO:0000313" key="2">
    <source>
        <dbReference type="Proteomes" id="UP000295096"/>
    </source>
</evidence>
<dbReference type="OrthoDB" id="7270150at2"/>
<reference evidence="1 2" key="1">
    <citation type="journal article" date="2016" name="J. Microbiol.">
        <title>Dankookia rubra gen. nov., sp. nov., an alphaproteobacterium isolated from sediment of a shallow stream.</title>
        <authorList>
            <person name="Kim W.H."/>
            <person name="Kim D.H."/>
            <person name="Kang K."/>
            <person name="Ahn T.Y."/>
        </authorList>
    </citation>
    <scope>NUCLEOTIDE SEQUENCE [LARGE SCALE GENOMIC DNA]</scope>
    <source>
        <strain evidence="1 2">JCM30602</strain>
    </source>
</reference>